<organism evidence="2 3">
    <name type="scientific">Thiospirillum jenense</name>
    <dbReference type="NCBI Taxonomy" id="1653858"/>
    <lineage>
        <taxon>Bacteria</taxon>
        <taxon>Pseudomonadati</taxon>
        <taxon>Pseudomonadota</taxon>
        <taxon>Gammaproteobacteria</taxon>
        <taxon>Chromatiales</taxon>
        <taxon>Chromatiaceae</taxon>
        <taxon>Thiospirillum</taxon>
    </lineage>
</organism>
<comment type="caution">
    <text evidence="2">The sequence shown here is derived from an EMBL/GenBank/DDBJ whole genome shotgun (WGS) entry which is preliminary data.</text>
</comment>
<keyword evidence="1" id="KW-0472">Membrane</keyword>
<name>A0A839HLV4_9GAMM</name>
<keyword evidence="3" id="KW-1185">Reference proteome</keyword>
<evidence type="ECO:0000313" key="3">
    <source>
        <dbReference type="Proteomes" id="UP000548632"/>
    </source>
</evidence>
<feature type="transmembrane region" description="Helical" evidence="1">
    <location>
        <begin position="59"/>
        <end position="81"/>
    </location>
</feature>
<evidence type="ECO:0000313" key="2">
    <source>
        <dbReference type="EMBL" id="MBB1127249.1"/>
    </source>
</evidence>
<evidence type="ECO:0000256" key="1">
    <source>
        <dbReference type="SAM" id="Phobius"/>
    </source>
</evidence>
<dbReference type="RefSeq" id="WP_182584875.1">
    <property type="nucleotide sequence ID" value="NZ_JABVCQ010000043.1"/>
</dbReference>
<sequence length="100" mass="11708">MRNFWVGVILRIEAFLNNGEKMKFRNPSNGYTEKVSSVAWLWVLLFGTIYFIIKGVWTHALVSFIFALLTAGISWLIYPFFASSIMRRHYLKKGWIEVSI</sequence>
<dbReference type="AlphaFoldDB" id="A0A839HLV4"/>
<accession>A0A839HLV4</accession>
<reference evidence="2 3" key="1">
    <citation type="journal article" date="2020" name="Arch. Microbiol.">
        <title>The genome sequence of the giant phototrophic gammaproteobacterium Thiospirillum jenense gives insight into its physiological properties and phylogenetic relationships.</title>
        <authorList>
            <person name="Imhoff J.F."/>
            <person name="Meyer T.E."/>
            <person name="Kyndt J.A."/>
        </authorList>
    </citation>
    <scope>NUCLEOTIDE SEQUENCE [LARGE SCALE GENOMIC DNA]</scope>
    <source>
        <strain evidence="2 3">DSM 216</strain>
    </source>
</reference>
<feature type="transmembrane region" description="Helical" evidence="1">
    <location>
        <begin position="35"/>
        <end position="53"/>
    </location>
</feature>
<keyword evidence="1" id="KW-1133">Transmembrane helix</keyword>
<proteinExistence type="predicted"/>
<gene>
    <name evidence="2" type="ORF">HUK38_13610</name>
</gene>
<dbReference type="Proteomes" id="UP000548632">
    <property type="component" value="Unassembled WGS sequence"/>
</dbReference>
<keyword evidence="1" id="KW-0812">Transmembrane</keyword>
<dbReference type="EMBL" id="JABVCQ010000043">
    <property type="protein sequence ID" value="MBB1127249.1"/>
    <property type="molecule type" value="Genomic_DNA"/>
</dbReference>
<protein>
    <submittedName>
        <fullName evidence="2">Uncharacterized protein</fullName>
    </submittedName>
</protein>